<evidence type="ECO:0000313" key="1">
    <source>
        <dbReference type="EMBL" id="MBB4882809.1"/>
    </source>
</evidence>
<evidence type="ECO:0000313" key="2">
    <source>
        <dbReference type="Proteomes" id="UP000560081"/>
    </source>
</evidence>
<keyword evidence="2" id="KW-1185">Reference proteome</keyword>
<reference evidence="1 2" key="1">
    <citation type="submission" date="2020-08" db="EMBL/GenBank/DDBJ databases">
        <title>Sequencing the genomes of 1000 actinobacteria strains.</title>
        <authorList>
            <person name="Klenk H.-P."/>
        </authorList>
    </citation>
    <scope>NUCLEOTIDE SEQUENCE [LARGE SCALE GENOMIC DNA]</scope>
    <source>
        <strain evidence="1 2">DSM 19079</strain>
    </source>
</reference>
<protein>
    <submittedName>
        <fullName evidence="1">Putative GNAT family acetyltransferase</fullName>
    </submittedName>
</protein>
<accession>A0A4Y8X5S3</accession>
<dbReference type="PROSITE" id="PS51729">
    <property type="entry name" value="GNAT_YJDJ"/>
    <property type="match status" value="1"/>
</dbReference>
<dbReference type="AlphaFoldDB" id="A0A4Y8X5S3"/>
<dbReference type="Pfam" id="PF14542">
    <property type="entry name" value="Acetyltransf_CG"/>
    <property type="match status" value="1"/>
</dbReference>
<dbReference type="Proteomes" id="UP000560081">
    <property type="component" value="Unassembled WGS sequence"/>
</dbReference>
<dbReference type="OrthoDB" id="5405911at2"/>
<dbReference type="Gene3D" id="3.40.630.30">
    <property type="match status" value="1"/>
</dbReference>
<proteinExistence type="predicted"/>
<name>A0A4Y8X5S3_9MICC</name>
<gene>
    <name evidence="1" type="ORF">BJ976_001160</name>
</gene>
<organism evidence="1 2">
    <name type="scientific">Micrococcus flavus</name>
    <dbReference type="NCBI Taxonomy" id="384602"/>
    <lineage>
        <taxon>Bacteria</taxon>
        <taxon>Bacillati</taxon>
        <taxon>Actinomycetota</taxon>
        <taxon>Actinomycetes</taxon>
        <taxon>Micrococcales</taxon>
        <taxon>Micrococcaceae</taxon>
        <taxon>Micrococcus</taxon>
    </lineage>
</organism>
<keyword evidence="1" id="KW-0808">Transferase</keyword>
<dbReference type="EMBL" id="JACHMC010000001">
    <property type="protein sequence ID" value="MBB4882809.1"/>
    <property type="molecule type" value="Genomic_DNA"/>
</dbReference>
<dbReference type="GO" id="GO:0016740">
    <property type="term" value="F:transferase activity"/>
    <property type="evidence" value="ECO:0007669"/>
    <property type="project" value="UniProtKB-KW"/>
</dbReference>
<dbReference type="RefSeq" id="WP_135027818.1">
    <property type="nucleotide sequence ID" value="NZ_BMLA01000001.1"/>
</dbReference>
<comment type="caution">
    <text evidence="1">The sequence shown here is derived from an EMBL/GenBank/DDBJ whole genome shotgun (WGS) entry which is preliminary data.</text>
</comment>
<dbReference type="InterPro" id="IPR031165">
    <property type="entry name" value="GNAT_YJDJ"/>
</dbReference>
<sequence>MNSSDHTLTVTRNDDASRYELHRVEEDGRATLLAALDYRDNGTAVSLTRAFTVPTFRDQGHAATLTAGAVEDIAERGGAAGGTTIVPQCWYVAGWFEEHPERQDLLARG</sequence>
<dbReference type="SUPFAM" id="SSF55729">
    <property type="entry name" value="Acyl-CoA N-acyltransferases (Nat)"/>
    <property type="match status" value="1"/>
</dbReference>
<dbReference type="InterPro" id="IPR016181">
    <property type="entry name" value="Acyl_CoA_acyltransferase"/>
</dbReference>